<dbReference type="EMBL" id="QUAM01000001">
    <property type="protein sequence ID" value="TPR16206.1"/>
    <property type="molecule type" value="Genomic_DNA"/>
</dbReference>
<keyword evidence="1" id="KW-0812">Transmembrane</keyword>
<accession>A0ABY2YWR8</accession>
<feature type="transmembrane region" description="Helical" evidence="1">
    <location>
        <begin position="113"/>
        <end position="135"/>
    </location>
</feature>
<feature type="transmembrane region" description="Helical" evidence="1">
    <location>
        <begin position="45"/>
        <end position="68"/>
    </location>
</feature>
<feature type="transmembrane region" description="Helical" evidence="1">
    <location>
        <begin position="141"/>
        <end position="159"/>
    </location>
</feature>
<reference evidence="2 3" key="1">
    <citation type="submission" date="2018-08" db="EMBL/GenBank/DDBJ databases">
        <title>Comparative genomics of wild bee and flower associated Lactobacillus reveals potential adaptation to the bee host.</title>
        <authorList>
            <person name="Vuong H.Q."/>
            <person name="Mcfrederick Q.S."/>
        </authorList>
    </citation>
    <scope>NUCLEOTIDE SEQUENCE [LARGE SCALE GENOMIC DNA]</scope>
    <source>
        <strain evidence="2 3">HV_04</strain>
    </source>
</reference>
<name>A0ABY2YWR8_9LACO</name>
<protein>
    <submittedName>
        <fullName evidence="2">Uncharacterized protein</fullName>
    </submittedName>
</protein>
<evidence type="ECO:0000313" key="3">
    <source>
        <dbReference type="Proteomes" id="UP000767392"/>
    </source>
</evidence>
<organism evidence="2 3">
    <name type="scientific">Apilactobacillus timberlakei</name>
    <dbReference type="NCBI Taxonomy" id="2008380"/>
    <lineage>
        <taxon>Bacteria</taxon>
        <taxon>Bacillati</taxon>
        <taxon>Bacillota</taxon>
        <taxon>Bacilli</taxon>
        <taxon>Lactobacillales</taxon>
        <taxon>Lactobacillaceae</taxon>
        <taxon>Apilactobacillus</taxon>
    </lineage>
</organism>
<sequence>MVLRKLIKNKIDIKIPTCLNVSWYFLVSKFFVIVNYKRKDVYMKLFFKLLSFYISLFAIVFLGLNYAFSDGGIGGPAYNSSNLITKSLYITLIILILLLILQNILLFIKINRLFAIIFSSIIVITSIYSLCINFVGHQMYIAAIISTLLFWFGNNNVFINKKD</sequence>
<keyword evidence="1" id="KW-0472">Membrane</keyword>
<proteinExistence type="predicted"/>
<evidence type="ECO:0000313" key="2">
    <source>
        <dbReference type="EMBL" id="TPR16206.1"/>
    </source>
</evidence>
<feature type="transmembrane region" description="Helical" evidence="1">
    <location>
        <begin position="88"/>
        <end position="106"/>
    </location>
</feature>
<keyword evidence="1" id="KW-1133">Transmembrane helix</keyword>
<evidence type="ECO:0000256" key="1">
    <source>
        <dbReference type="SAM" id="Phobius"/>
    </source>
</evidence>
<comment type="caution">
    <text evidence="2">The sequence shown here is derived from an EMBL/GenBank/DDBJ whole genome shotgun (WGS) entry which is preliminary data.</text>
</comment>
<gene>
    <name evidence="2" type="ORF">DY048_01720</name>
</gene>
<keyword evidence="3" id="KW-1185">Reference proteome</keyword>
<dbReference type="Proteomes" id="UP000767392">
    <property type="component" value="Unassembled WGS sequence"/>
</dbReference>